<evidence type="ECO:0000256" key="1">
    <source>
        <dbReference type="ARBA" id="ARBA00004651"/>
    </source>
</evidence>
<feature type="transmembrane region" description="Helical" evidence="8">
    <location>
        <begin position="25"/>
        <end position="45"/>
    </location>
</feature>
<dbReference type="Gene3D" id="1.10.3860.10">
    <property type="entry name" value="Sodium:dicarboxylate symporter"/>
    <property type="match status" value="1"/>
</dbReference>
<dbReference type="InterPro" id="IPR018107">
    <property type="entry name" value="Na-dicarboxylate_symporter_CS"/>
</dbReference>
<dbReference type="Pfam" id="PF00375">
    <property type="entry name" value="SDF"/>
    <property type="match status" value="1"/>
</dbReference>
<keyword evidence="7 8" id="KW-0472">Membrane</keyword>
<gene>
    <name evidence="9" type="ORF">M3P05_19815</name>
</gene>
<dbReference type="InterPro" id="IPR001991">
    <property type="entry name" value="Na-dicarboxylate_symporter"/>
</dbReference>
<dbReference type="PRINTS" id="PR00173">
    <property type="entry name" value="EDTRNSPORT"/>
</dbReference>
<evidence type="ECO:0000313" key="10">
    <source>
        <dbReference type="Proteomes" id="UP001203338"/>
    </source>
</evidence>
<dbReference type="PROSITE" id="PS00714">
    <property type="entry name" value="NA_DICARBOXYL_SYMP_2"/>
    <property type="match status" value="1"/>
</dbReference>
<name>A0ABT0PME9_9GAMM</name>
<evidence type="ECO:0000256" key="6">
    <source>
        <dbReference type="ARBA" id="ARBA00022989"/>
    </source>
</evidence>
<evidence type="ECO:0000256" key="4">
    <source>
        <dbReference type="ARBA" id="ARBA00022692"/>
    </source>
</evidence>
<evidence type="ECO:0000256" key="8">
    <source>
        <dbReference type="SAM" id="Phobius"/>
    </source>
</evidence>
<evidence type="ECO:0000256" key="7">
    <source>
        <dbReference type="ARBA" id="ARBA00023136"/>
    </source>
</evidence>
<keyword evidence="3" id="KW-1003">Cell membrane</keyword>
<dbReference type="PANTHER" id="PTHR42865">
    <property type="entry name" value="PROTON/GLUTAMATE-ASPARTATE SYMPORTER"/>
    <property type="match status" value="1"/>
</dbReference>
<evidence type="ECO:0000256" key="3">
    <source>
        <dbReference type="ARBA" id="ARBA00022475"/>
    </source>
</evidence>
<evidence type="ECO:0000256" key="5">
    <source>
        <dbReference type="ARBA" id="ARBA00022847"/>
    </source>
</evidence>
<feature type="transmembrane region" description="Helical" evidence="8">
    <location>
        <begin position="57"/>
        <end position="83"/>
    </location>
</feature>
<sequence length="396" mass="41229">MILGIITGVGLGTDAVILKPIGSLFINAIKMLIVPLVFCSLVVGVSSMQDTNKMGRMGLKTLVAYLVTTAIAISLGLLMGYILEPGAGMNLITQEEIVTKDAPSLINTIVDLVPQNPVQAMAAGDILQIIVFALALGVSLTLIGKKGKPAVAVLTSLAEAMYKLTGIVMLFAPFGVFGLMAWVAGSYGLEVLLPLMKVVVAVYIACALHGYGFYGLIITLIGKLNSLRFFKTIVDAQVIAFTTSSSAGTLPVSLRCSERLGASRGASSFILPLGATINMDGTAIYQGVTALFIAQAFGVDLGTSDYLTIIATSTLASIGTAGVPGAGLIMLTLVLTTVGLPMEGVALIAGIDRILDMARTTVNITGDIMVTTLVARSEGELDMDIYNGHKKPTITH</sequence>
<keyword evidence="10" id="KW-1185">Reference proteome</keyword>
<feature type="transmembrane region" description="Helical" evidence="8">
    <location>
        <begin position="164"/>
        <end position="188"/>
    </location>
</feature>
<feature type="transmembrane region" description="Helical" evidence="8">
    <location>
        <begin position="200"/>
        <end position="221"/>
    </location>
</feature>
<evidence type="ECO:0000256" key="2">
    <source>
        <dbReference type="ARBA" id="ARBA00022448"/>
    </source>
</evidence>
<keyword evidence="5" id="KW-0769">Symport</keyword>
<dbReference type="Proteomes" id="UP001203338">
    <property type="component" value="Unassembled WGS sequence"/>
</dbReference>
<keyword evidence="4 8" id="KW-0812">Transmembrane</keyword>
<dbReference type="PANTHER" id="PTHR42865:SF7">
    <property type="entry name" value="PROTON_GLUTAMATE-ASPARTATE SYMPORTER"/>
    <property type="match status" value="1"/>
</dbReference>
<proteinExistence type="predicted"/>
<evidence type="ECO:0000313" key="9">
    <source>
        <dbReference type="EMBL" id="MCL6272171.1"/>
    </source>
</evidence>
<dbReference type="PROSITE" id="PS00713">
    <property type="entry name" value="NA_DICARBOXYL_SYMP_1"/>
    <property type="match status" value="1"/>
</dbReference>
<dbReference type="SUPFAM" id="SSF118215">
    <property type="entry name" value="Proton glutamate symport protein"/>
    <property type="match status" value="1"/>
</dbReference>
<reference evidence="9 10" key="1">
    <citation type="submission" date="2022-05" db="EMBL/GenBank/DDBJ databases">
        <authorList>
            <person name="Park J.-S."/>
        </authorList>
    </citation>
    <scope>NUCLEOTIDE SEQUENCE [LARGE SCALE GENOMIC DNA]</scope>
    <source>
        <strain evidence="9 10">2012CJ34-2</strain>
    </source>
</reference>
<comment type="subcellular location">
    <subcellularLocation>
        <location evidence="1">Cell membrane</location>
        <topology evidence="1">Multi-pass membrane protein</topology>
    </subcellularLocation>
</comment>
<protein>
    <submittedName>
        <fullName evidence="9">Dicarboxylate/amino acid:cation symporter</fullName>
    </submittedName>
</protein>
<dbReference type="EMBL" id="JAMFLX010000052">
    <property type="protein sequence ID" value="MCL6272171.1"/>
    <property type="molecule type" value="Genomic_DNA"/>
</dbReference>
<dbReference type="InterPro" id="IPR036458">
    <property type="entry name" value="Na:dicarbo_symporter_sf"/>
</dbReference>
<comment type="caution">
    <text evidence="9">The sequence shown here is derived from an EMBL/GenBank/DDBJ whole genome shotgun (WGS) entry which is preliminary data.</text>
</comment>
<accession>A0ABT0PME9</accession>
<keyword evidence="2" id="KW-0813">Transport</keyword>
<organism evidence="9 10">
    <name type="scientific">Parendozoicomonas callyspongiae</name>
    <dbReference type="NCBI Taxonomy" id="2942213"/>
    <lineage>
        <taxon>Bacteria</taxon>
        <taxon>Pseudomonadati</taxon>
        <taxon>Pseudomonadota</taxon>
        <taxon>Gammaproteobacteria</taxon>
        <taxon>Oceanospirillales</taxon>
        <taxon>Endozoicomonadaceae</taxon>
        <taxon>Parendozoicomonas</taxon>
    </lineage>
</organism>
<feature type="transmembrane region" description="Helical" evidence="8">
    <location>
        <begin position="126"/>
        <end position="143"/>
    </location>
</feature>
<keyword evidence="6 8" id="KW-1133">Transmembrane helix</keyword>